<keyword evidence="6" id="KW-0433">Leucine-rich repeat</keyword>
<dbReference type="AlphaFoldDB" id="A0A2G2Z6D6"/>
<comment type="function">
    <text evidence="1">Confers resistance to late blight (Phytophthora infestans) races carrying the avirulence gene Avr1. Resistance proteins guard the plant against pathogens that contain an appropriate avirulence protein via an indirect interaction with this avirulence protein. That triggers a defense system including the hypersensitive response, which restricts the pathogen growth.</text>
</comment>
<evidence type="ECO:0000256" key="8">
    <source>
        <dbReference type="ARBA" id="ARBA00022737"/>
    </source>
</evidence>
<dbReference type="PANTHER" id="PTHR23155:SF1152">
    <property type="entry name" value="AAA+ ATPASE DOMAIN-CONTAINING PROTEIN"/>
    <property type="match status" value="1"/>
</dbReference>
<dbReference type="PANTHER" id="PTHR23155">
    <property type="entry name" value="DISEASE RESISTANCE PROTEIN RP"/>
    <property type="match status" value="1"/>
</dbReference>
<comment type="similarity">
    <text evidence="4">Belongs to the disease resistance NB-LRR family.</text>
</comment>
<dbReference type="GO" id="GO:0005524">
    <property type="term" value="F:ATP binding"/>
    <property type="evidence" value="ECO:0007669"/>
    <property type="project" value="UniProtKB-KW"/>
</dbReference>
<dbReference type="InterPro" id="IPR002182">
    <property type="entry name" value="NB-ARC"/>
</dbReference>
<keyword evidence="8" id="KW-0677">Repeat</keyword>
<dbReference type="Pfam" id="PF23559">
    <property type="entry name" value="WHD_DRP"/>
    <property type="match status" value="2"/>
</dbReference>
<protein>
    <recommendedName>
        <fullName evidence="19">NB-ARC domain-containing protein</fullName>
    </recommendedName>
</protein>
<accession>A0A2G2Z6D6</accession>
<dbReference type="Pfam" id="PF00931">
    <property type="entry name" value="NB-ARC"/>
    <property type="match status" value="2"/>
</dbReference>
<evidence type="ECO:0000256" key="2">
    <source>
        <dbReference type="ARBA" id="ARBA00004170"/>
    </source>
</evidence>
<feature type="compositionally biased region" description="Polar residues" evidence="14">
    <location>
        <begin position="672"/>
        <end position="690"/>
    </location>
</feature>
<evidence type="ECO:0000259" key="16">
    <source>
        <dbReference type="Pfam" id="PF23559"/>
    </source>
</evidence>
<evidence type="ECO:0000259" key="15">
    <source>
        <dbReference type="Pfam" id="PF00931"/>
    </source>
</evidence>
<keyword evidence="9" id="KW-0547">Nucleotide-binding</keyword>
<dbReference type="Gramene" id="PHT77570">
    <property type="protein sequence ID" value="PHT77570"/>
    <property type="gene ID" value="T459_21092"/>
</dbReference>
<dbReference type="GO" id="GO:0005737">
    <property type="term" value="C:cytoplasm"/>
    <property type="evidence" value="ECO:0007669"/>
    <property type="project" value="UniProtKB-SubCell"/>
</dbReference>
<evidence type="ECO:0000256" key="5">
    <source>
        <dbReference type="ARBA" id="ARBA00022490"/>
    </source>
</evidence>
<feature type="domain" description="Disease resistance protein winged helix" evidence="16">
    <location>
        <begin position="181"/>
        <end position="230"/>
    </location>
</feature>
<dbReference type="Gene3D" id="1.20.5.4130">
    <property type="match status" value="2"/>
</dbReference>
<dbReference type="InterPro" id="IPR042197">
    <property type="entry name" value="Apaf_helical"/>
</dbReference>
<dbReference type="OMA" id="EDEGECY"/>
<dbReference type="SUPFAM" id="SSF52058">
    <property type="entry name" value="L domain-like"/>
    <property type="match status" value="1"/>
</dbReference>
<sequence>MDDTVKTKGEAKLEDMLQKSLKRKRYIIVLDDIWSCGVWDGVIRCFSTEDNAGSRILLTTRNDEVACYAGVENLSLRMSFMDQDESWSLFKSAAFSSEALPYEFETVGKQIADECHGLPLTIFVVAGLLKSTRAIEDWESVANDVKSFLTNDLDEQCSRVLGLSYNHLTSDLKTCLLHFGIFPEDSKIPAKNLMRSWMAEGFLKLENDLEGEAKKCLQELVDRCLVLICKKSLDEQKLDHPFKRVTGDEINDNCRYGLYRALLTPVNRQLGDHENNDLLKRTRSIFSFHLQDSYYDILKFELIHFKLLKVLELRHRVIGNFPVQILSLIWWRYLSLLCHEENLDIPPEICRLWNLQTFIVQGQNVVNAITITFPEEIWGLMQLRHLKLPRFYLPDCPSGSVAKGRHLDFPNLQTISYLSSRCCTKELLPARAKVFPSTLQKLKLENTFLRWSYMDIIAELPNLEKATDDNFPVLEHLGLKGCLDLKEIPIELAEIHTLQLIELPRCLPELGESAARIQKEQEDLGNNPVDVRISIPFDCYHSALLFSISSIERFQVITAKANVNIVDMAHASVASLTRTIESLLTFDSPMQSLIYDHREEFCPLHEKVISLEVFVKNFEKNNVSGEMTDFEVEKKKAHRRFRQSLQQVAEDIDRIWKESTKIQDKGKEASKESTVQEFPSSSKDIQNVENSMVGRDDQRKRLVEDLTRSYSGEPKVIPIVGIGGIGKTTLANEVYNDACIRSHFDVCAWATVSQQHNVKEILLSLLRSTKAGTINMNDEAELTNMLQKSLKGKRYLIVLDDMWKSKAWGAMDLMGPDESWNLFQSVAFANEALPSEFETIGKQIADNCHWLPLTIVVVVGLLKSKMAIEDWGNVSNDVNSFVTNDPDKQCSRVLGLSYNHLTRDLKACLLHFRIFRENCDIPVKKLMRSWMVEGFLKFENDLEGEAEKCLQELVDRCLVLICKKSLDGTNIRSYSDADAAKHDYNYDLNWLFDVQNNLAKLVASARRTQEERECPGNKAVEVRSYNDPEPVLVVCQIKGTLGAAMTSGANHIQGVDSEHDSHDLCVI</sequence>
<evidence type="ECO:0000256" key="12">
    <source>
        <dbReference type="ARBA" id="ARBA00023054"/>
    </source>
</evidence>
<evidence type="ECO:0000256" key="3">
    <source>
        <dbReference type="ARBA" id="ARBA00004496"/>
    </source>
</evidence>
<dbReference type="InterPro" id="IPR027417">
    <property type="entry name" value="P-loop_NTPase"/>
</dbReference>
<keyword evidence="5" id="KW-0963">Cytoplasm</keyword>
<keyword evidence="13" id="KW-0472">Membrane</keyword>
<keyword evidence="7" id="KW-0381">Hypersensitive response</keyword>
<dbReference type="InterPro" id="IPR036388">
    <property type="entry name" value="WH-like_DNA-bd_sf"/>
</dbReference>
<keyword evidence="12" id="KW-0175">Coiled coil</keyword>
<proteinExistence type="inferred from homology"/>
<reference evidence="17 18" key="1">
    <citation type="journal article" date="2014" name="Nat. Genet.">
        <title>Genome sequence of the hot pepper provides insights into the evolution of pungency in Capsicum species.</title>
        <authorList>
            <person name="Kim S."/>
            <person name="Park M."/>
            <person name="Yeom S.I."/>
            <person name="Kim Y.M."/>
            <person name="Lee J.M."/>
            <person name="Lee H.A."/>
            <person name="Seo E."/>
            <person name="Choi J."/>
            <person name="Cheong K."/>
            <person name="Kim K.T."/>
            <person name="Jung K."/>
            <person name="Lee G.W."/>
            <person name="Oh S.K."/>
            <person name="Bae C."/>
            <person name="Kim S.B."/>
            <person name="Lee H.Y."/>
            <person name="Kim S.Y."/>
            <person name="Kim M.S."/>
            <person name="Kang B.C."/>
            <person name="Jo Y.D."/>
            <person name="Yang H.B."/>
            <person name="Jeong H.J."/>
            <person name="Kang W.H."/>
            <person name="Kwon J.K."/>
            <person name="Shin C."/>
            <person name="Lim J.Y."/>
            <person name="Park J.H."/>
            <person name="Huh J.H."/>
            <person name="Kim J.S."/>
            <person name="Kim B.D."/>
            <person name="Cohen O."/>
            <person name="Paran I."/>
            <person name="Suh M.C."/>
            <person name="Lee S.B."/>
            <person name="Kim Y.K."/>
            <person name="Shin Y."/>
            <person name="Noh S.J."/>
            <person name="Park J."/>
            <person name="Seo Y.S."/>
            <person name="Kwon S.Y."/>
            <person name="Kim H.A."/>
            <person name="Park J.M."/>
            <person name="Kim H.J."/>
            <person name="Choi S.B."/>
            <person name="Bosland P.W."/>
            <person name="Reeves G."/>
            <person name="Jo S.H."/>
            <person name="Lee B.W."/>
            <person name="Cho H.T."/>
            <person name="Choi H.S."/>
            <person name="Lee M.S."/>
            <person name="Yu Y."/>
            <person name="Do Choi Y."/>
            <person name="Park B.S."/>
            <person name="van Deynze A."/>
            <person name="Ashrafi H."/>
            <person name="Hill T."/>
            <person name="Kim W.T."/>
            <person name="Pai H.S."/>
            <person name="Ahn H.K."/>
            <person name="Yeam I."/>
            <person name="Giovannoni J.J."/>
            <person name="Rose J.K."/>
            <person name="Sorensen I."/>
            <person name="Lee S.J."/>
            <person name="Kim R.W."/>
            <person name="Choi I.Y."/>
            <person name="Choi B.S."/>
            <person name="Lim J.S."/>
            <person name="Lee Y.H."/>
            <person name="Choi D."/>
        </authorList>
    </citation>
    <scope>NUCLEOTIDE SEQUENCE [LARGE SCALE GENOMIC DNA]</scope>
    <source>
        <strain evidence="18">cv. CM334</strain>
    </source>
</reference>
<dbReference type="GO" id="GO:0043531">
    <property type="term" value="F:ADP binding"/>
    <property type="evidence" value="ECO:0007669"/>
    <property type="project" value="InterPro"/>
</dbReference>
<comment type="caution">
    <text evidence="17">The sequence shown here is derived from an EMBL/GenBank/DDBJ whole genome shotgun (WGS) entry which is preliminary data.</text>
</comment>
<evidence type="ECO:0000256" key="11">
    <source>
        <dbReference type="ARBA" id="ARBA00022840"/>
    </source>
</evidence>
<dbReference type="Gene3D" id="3.40.50.300">
    <property type="entry name" value="P-loop containing nucleotide triphosphate hydrolases"/>
    <property type="match status" value="2"/>
</dbReference>
<evidence type="ECO:0000256" key="10">
    <source>
        <dbReference type="ARBA" id="ARBA00022821"/>
    </source>
</evidence>
<evidence type="ECO:0000256" key="14">
    <source>
        <dbReference type="SAM" id="MobiDB-lite"/>
    </source>
</evidence>
<feature type="domain" description="NB-ARC" evidence="15">
    <location>
        <begin position="4"/>
        <end position="98"/>
    </location>
</feature>
<evidence type="ECO:0008006" key="19">
    <source>
        <dbReference type="Google" id="ProtNLM"/>
    </source>
</evidence>
<dbReference type="FunFam" id="3.40.50.300:FF:001091">
    <property type="entry name" value="Probable disease resistance protein At1g61300"/>
    <property type="match status" value="1"/>
</dbReference>
<dbReference type="EMBL" id="AYRZ02000007">
    <property type="protein sequence ID" value="PHT77570.1"/>
    <property type="molecule type" value="Genomic_DNA"/>
</dbReference>
<keyword evidence="18" id="KW-1185">Reference proteome</keyword>
<evidence type="ECO:0000256" key="4">
    <source>
        <dbReference type="ARBA" id="ARBA00008894"/>
    </source>
</evidence>
<dbReference type="GO" id="GO:0016020">
    <property type="term" value="C:membrane"/>
    <property type="evidence" value="ECO:0007669"/>
    <property type="project" value="UniProtKB-SubCell"/>
</dbReference>
<dbReference type="SUPFAM" id="SSF52540">
    <property type="entry name" value="P-loop containing nucleoside triphosphate hydrolases"/>
    <property type="match status" value="2"/>
</dbReference>
<dbReference type="PRINTS" id="PR00364">
    <property type="entry name" value="DISEASERSIST"/>
</dbReference>
<dbReference type="Gene3D" id="1.10.10.10">
    <property type="entry name" value="Winged helix-like DNA-binding domain superfamily/Winged helix DNA-binding domain"/>
    <property type="match status" value="2"/>
</dbReference>
<dbReference type="InterPro" id="IPR058922">
    <property type="entry name" value="WHD_DRP"/>
</dbReference>
<feature type="domain" description="Disease resistance protein winged helix" evidence="16">
    <location>
        <begin position="914"/>
        <end position="971"/>
    </location>
</feature>
<evidence type="ECO:0000313" key="18">
    <source>
        <dbReference type="Proteomes" id="UP000222542"/>
    </source>
</evidence>
<keyword evidence="11" id="KW-0067">ATP-binding</keyword>
<comment type="subcellular location">
    <subcellularLocation>
        <location evidence="3">Cytoplasm</location>
    </subcellularLocation>
    <subcellularLocation>
        <location evidence="2">Membrane</location>
        <topology evidence="2">Peripheral membrane protein</topology>
    </subcellularLocation>
</comment>
<dbReference type="InterPro" id="IPR044974">
    <property type="entry name" value="Disease_R_plants"/>
</dbReference>
<reference evidence="17 18" key="2">
    <citation type="journal article" date="2017" name="Genome Biol.">
        <title>New reference genome sequences of hot pepper reveal the massive evolution of plant disease-resistance genes by retroduplication.</title>
        <authorList>
            <person name="Kim S."/>
            <person name="Park J."/>
            <person name="Yeom S.I."/>
            <person name="Kim Y.M."/>
            <person name="Seo E."/>
            <person name="Kim K.T."/>
            <person name="Kim M.S."/>
            <person name="Lee J.M."/>
            <person name="Cheong K."/>
            <person name="Shin H.S."/>
            <person name="Kim S.B."/>
            <person name="Han K."/>
            <person name="Lee J."/>
            <person name="Park M."/>
            <person name="Lee H.A."/>
            <person name="Lee H.Y."/>
            <person name="Lee Y."/>
            <person name="Oh S."/>
            <person name="Lee J.H."/>
            <person name="Choi E."/>
            <person name="Choi E."/>
            <person name="Lee S.E."/>
            <person name="Jeon J."/>
            <person name="Kim H."/>
            <person name="Choi G."/>
            <person name="Song H."/>
            <person name="Lee J."/>
            <person name="Lee S.C."/>
            <person name="Kwon J.K."/>
            <person name="Lee H.Y."/>
            <person name="Koo N."/>
            <person name="Hong Y."/>
            <person name="Kim R.W."/>
            <person name="Kang W.H."/>
            <person name="Huh J.H."/>
            <person name="Kang B.C."/>
            <person name="Yang T.J."/>
            <person name="Lee Y.H."/>
            <person name="Bennetzen J.L."/>
            <person name="Choi D."/>
        </authorList>
    </citation>
    <scope>NUCLEOTIDE SEQUENCE [LARGE SCALE GENOMIC DNA]</scope>
    <source>
        <strain evidence="18">cv. CM334</strain>
    </source>
</reference>
<dbReference type="GO" id="GO:0009626">
    <property type="term" value="P:plant-type hypersensitive response"/>
    <property type="evidence" value="ECO:0007669"/>
    <property type="project" value="UniProtKB-KW"/>
</dbReference>
<evidence type="ECO:0000313" key="17">
    <source>
        <dbReference type="EMBL" id="PHT77570.1"/>
    </source>
</evidence>
<evidence type="ECO:0000256" key="6">
    <source>
        <dbReference type="ARBA" id="ARBA00022614"/>
    </source>
</evidence>
<dbReference type="Proteomes" id="UP000222542">
    <property type="component" value="Unassembled WGS sequence"/>
</dbReference>
<dbReference type="InterPro" id="IPR032675">
    <property type="entry name" value="LRR_dom_sf"/>
</dbReference>
<evidence type="ECO:0000256" key="1">
    <source>
        <dbReference type="ARBA" id="ARBA00002074"/>
    </source>
</evidence>
<dbReference type="Gene3D" id="3.80.10.10">
    <property type="entry name" value="Ribonuclease Inhibitor"/>
    <property type="match status" value="1"/>
</dbReference>
<feature type="domain" description="NB-ARC" evidence="15">
    <location>
        <begin position="698"/>
        <end position="810"/>
    </location>
</feature>
<evidence type="ECO:0000256" key="13">
    <source>
        <dbReference type="ARBA" id="ARBA00023136"/>
    </source>
</evidence>
<dbReference type="Gene3D" id="1.10.8.430">
    <property type="entry name" value="Helical domain of apoptotic protease-activating factors"/>
    <property type="match status" value="2"/>
</dbReference>
<evidence type="ECO:0000256" key="9">
    <source>
        <dbReference type="ARBA" id="ARBA00022741"/>
    </source>
</evidence>
<gene>
    <name evidence="17" type="ORF">T459_21092</name>
</gene>
<feature type="region of interest" description="Disordered" evidence="14">
    <location>
        <begin position="663"/>
        <end position="696"/>
    </location>
</feature>
<evidence type="ECO:0000256" key="7">
    <source>
        <dbReference type="ARBA" id="ARBA00022667"/>
    </source>
</evidence>
<organism evidence="17 18">
    <name type="scientific">Capsicum annuum</name>
    <name type="common">Capsicum pepper</name>
    <dbReference type="NCBI Taxonomy" id="4072"/>
    <lineage>
        <taxon>Eukaryota</taxon>
        <taxon>Viridiplantae</taxon>
        <taxon>Streptophyta</taxon>
        <taxon>Embryophyta</taxon>
        <taxon>Tracheophyta</taxon>
        <taxon>Spermatophyta</taxon>
        <taxon>Magnoliopsida</taxon>
        <taxon>eudicotyledons</taxon>
        <taxon>Gunneridae</taxon>
        <taxon>Pentapetalae</taxon>
        <taxon>asterids</taxon>
        <taxon>lamiids</taxon>
        <taxon>Solanales</taxon>
        <taxon>Solanaceae</taxon>
        <taxon>Solanoideae</taxon>
        <taxon>Capsiceae</taxon>
        <taxon>Capsicum</taxon>
    </lineage>
</organism>
<keyword evidence="10" id="KW-0611">Plant defense</keyword>
<name>A0A2G2Z6D6_CAPAN</name>